<dbReference type="InterPro" id="IPR016202">
    <property type="entry name" value="DNase_I"/>
</dbReference>
<dbReference type="GO" id="GO:0003677">
    <property type="term" value="F:DNA binding"/>
    <property type="evidence" value="ECO:0007669"/>
    <property type="project" value="TreeGrafter"/>
</dbReference>
<dbReference type="AlphaFoldDB" id="A0A3Q4MA56"/>
<feature type="domain" description="Endonuclease/exonuclease/phosphatase" evidence="5">
    <location>
        <begin position="42"/>
        <end position="161"/>
    </location>
</feature>
<keyword evidence="3" id="KW-0255">Endonuclease</keyword>
<dbReference type="SMART" id="SM00476">
    <property type="entry name" value="DNaseIc"/>
    <property type="match status" value="1"/>
</dbReference>
<evidence type="ECO:0000256" key="4">
    <source>
        <dbReference type="ARBA" id="ARBA00022801"/>
    </source>
</evidence>
<evidence type="ECO:0000259" key="5">
    <source>
        <dbReference type="Pfam" id="PF03372"/>
    </source>
</evidence>
<dbReference type="InterPro" id="IPR005135">
    <property type="entry name" value="Endo/exonuclease/phosphatase"/>
</dbReference>
<dbReference type="SUPFAM" id="SSF56219">
    <property type="entry name" value="DNase I-like"/>
    <property type="match status" value="1"/>
</dbReference>
<dbReference type="InterPro" id="IPR036691">
    <property type="entry name" value="Endo/exonu/phosph_ase_sf"/>
</dbReference>
<reference evidence="6" key="1">
    <citation type="submission" date="2025-08" db="UniProtKB">
        <authorList>
            <consortium name="Ensembl"/>
        </authorList>
    </citation>
    <scope>IDENTIFICATION</scope>
</reference>
<proteinExistence type="inferred from homology"/>
<dbReference type="GO" id="GO:0004530">
    <property type="term" value="F:deoxyribonuclease I activity"/>
    <property type="evidence" value="ECO:0007669"/>
    <property type="project" value="TreeGrafter"/>
</dbReference>
<dbReference type="STRING" id="32507.ENSNBRP00000005409"/>
<evidence type="ECO:0000313" key="7">
    <source>
        <dbReference type="Proteomes" id="UP000261580"/>
    </source>
</evidence>
<keyword evidence="4" id="KW-0378">Hydrolase</keyword>
<name>A0A3Q4MA56_NEOBR</name>
<sequence length="180" mass="21405">MLWLWHPPFREQVEDLYSDIETRIEDYLMEMASPRHSGYLYRMYPKTAMKEIDELYAVFKRIYKKWKTDNVIILGDLNAGCSYITTKGWRAMRLRSDPKFHWLIGDEQDTTVREKTHCAYDRIIVHGPEVVSSVVPASAQPFNFKEHFHLTEAEALEVSDHFPVEVDLKANHRYFLRHEL</sequence>
<dbReference type="PANTHER" id="PTHR11371:SF11">
    <property type="entry name" value="DEOXYRIBONUCLEASE"/>
    <property type="match status" value="1"/>
</dbReference>
<reference evidence="6" key="2">
    <citation type="submission" date="2025-09" db="UniProtKB">
        <authorList>
            <consortium name="Ensembl"/>
        </authorList>
    </citation>
    <scope>IDENTIFICATION</scope>
</reference>
<dbReference type="PRINTS" id="PR00130">
    <property type="entry name" value="DNASEI"/>
</dbReference>
<evidence type="ECO:0000256" key="2">
    <source>
        <dbReference type="ARBA" id="ARBA00022722"/>
    </source>
</evidence>
<dbReference type="Ensembl" id="ENSNBRT00000005571.1">
    <property type="protein sequence ID" value="ENSNBRP00000005409.1"/>
    <property type="gene ID" value="ENSNBRG00000004251.1"/>
</dbReference>
<dbReference type="Bgee" id="ENSNBRG00000004251">
    <property type="expression patterns" value="Expressed in blood and 3 other cell types or tissues"/>
</dbReference>
<dbReference type="GeneTree" id="ENSGT00950000182846"/>
<keyword evidence="2" id="KW-0540">Nuclease</keyword>
<dbReference type="GO" id="GO:0070306">
    <property type="term" value="P:lens fiber cell differentiation"/>
    <property type="evidence" value="ECO:0007669"/>
    <property type="project" value="Ensembl"/>
</dbReference>
<dbReference type="PANTHER" id="PTHR11371">
    <property type="entry name" value="DEOXYRIBONUCLEASE"/>
    <property type="match status" value="1"/>
</dbReference>
<dbReference type="Gene3D" id="3.60.10.10">
    <property type="entry name" value="Endonuclease/exonuclease/phosphatase"/>
    <property type="match status" value="1"/>
</dbReference>
<evidence type="ECO:0000256" key="1">
    <source>
        <dbReference type="ARBA" id="ARBA00007359"/>
    </source>
</evidence>
<organism evidence="6 7">
    <name type="scientific">Neolamprologus brichardi</name>
    <name type="common">Fairy cichlid</name>
    <name type="synonym">Lamprologus brichardi</name>
    <dbReference type="NCBI Taxonomy" id="32507"/>
    <lineage>
        <taxon>Eukaryota</taxon>
        <taxon>Metazoa</taxon>
        <taxon>Chordata</taxon>
        <taxon>Craniata</taxon>
        <taxon>Vertebrata</taxon>
        <taxon>Euteleostomi</taxon>
        <taxon>Actinopterygii</taxon>
        <taxon>Neopterygii</taxon>
        <taxon>Teleostei</taxon>
        <taxon>Neoteleostei</taxon>
        <taxon>Acanthomorphata</taxon>
        <taxon>Ovalentaria</taxon>
        <taxon>Cichlomorphae</taxon>
        <taxon>Cichliformes</taxon>
        <taxon>Cichlidae</taxon>
        <taxon>African cichlids</taxon>
        <taxon>Pseudocrenilabrinae</taxon>
        <taxon>Lamprologini</taxon>
        <taxon>Neolamprologus</taxon>
    </lineage>
</organism>
<evidence type="ECO:0000256" key="3">
    <source>
        <dbReference type="ARBA" id="ARBA00022759"/>
    </source>
</evidence>
<keyword evidence="7" id="KW-1185">Reference proteome</keyword>
<comment type="similarity">
    <text evidence="1">Belongs to the DNase I family.</text>
</comment>
<evidence type="ECO:0000313" key="6">
    <source>
        <dbReference type="Ensembl" id="ENSNBRP00000005409.1"/>
    </source>
</evidence>
<dbReference type="GO" id="GO:0005634">
    <property type="term" value="C:nucleus"/>
    <property type="evidence" value="ECO:0007669"/>
    <property type="project" value="TreeGrafter"/>
</dbReference>
<dbReference type="GO" id="GO:0060041">
    <property type="term" value="P:retina development in camera-type eye"/>
    <property type="evidence" value="ECO:0007669"/>
    <property type="project" value="Ensembl"/>
</dbReference>
<dbReference type="Pfam" id="PF03372">
    <property type="entry name" value="Exo_endo_phos"/>
    <property type="match status" value="1"/>
</dbReference>
<dbReference type="Proteomes" id="UP000261580">
    <property type="component" value="Unassembled WGS sequence"/>
</dbReference>
<accession>A0A3Q4MA56</accession>
<dbReference type="GO" id="GO:0006308">
    <property type="term" value="P:DNA catabolic process"/>
    <property type="evidence" value="ECO:0007669"/>
    <property type="project" value="InterPro"/>
</dbReference>
<protein>
    <submittedName>
        <fullName evidence="6">Deoxyribonuclease I-like 1-like</fullName>
    </submittedName>
</protein>